<dbReference type="Pfam" id="PF00271">
    <property type="entry name" value="Helicase_C"/>
    <property type="match status" value="1"/>
</dbReference>
<dbReference type="Gene3D" id="3.40.50.300">
    <property type="entry name" value="P-loop containing nucleotide triphosphate hydrolases"/>
    <property type="match status" value="3"/>
</dbReference>
<dbReference type="GO" id="GO:0004525">
    <property type="term" value="F:ribonuclease III activity"/>
    <property type="evidence" value="ECO:0007669"/>
    <property type="project" value="InterPro"/>
</dbReference>
<evidence type="ECO:0008006" key="26">
    <source>
        <dbReference type="Google" id="ProtNLM"/>
    </source>
</evidence>
<comment type="cofactor">
    <cofactor evidence="1">
        <name>Mn(2+)</name>
        <dbReference type="ChEBI" id="CHEBI:29035"/>
    </cofactor>
</comment>
<evidence type="ECO:0000256" key="2">
    <source>
        <dbReference type="ARBA" id="ARBA00001946"/>
    </source>
</evidence>
<dbReference type="SMART" id="SM00535">
    <property type="entry name" value="RIBOc"/>
    <property type="match status" value="2"/>
</dbReference>
<dbReference type="PROSITE" id="PS50142">
    <property type="entry name" value="RNASE_3_2"/>
    <property type="match status" value="2"/>
</dbReference>
<dbReference type="Pfam" id="PF04851">
    <property type="entry name" value="ResIII"/>
    <property type="match status" value="1"/>
</dbReference>
<dbReference type="GO" id="GO:0070578">
    <property type="term" value="C:RISC-loading complex"/>
    <property type="evidence" value="ECO:0007669"/>
    <property type="project" value="TreeGrafter"/>
</dbReference>
<dbReference type="SMART" id="SM00949">
    <property type="entry name" value="PAZ"/>
    <property type="match status" value="1"/>
</dbReference>
<comment type="similarity">
    <text evidence="15 16">Belongs to the helicase family. Dicer subfamily.</text>
</comment>
<dbReference type="GO" id="GO:0005634">
    <property type="term" value="C:nucleus"/>
    <property type="evidence" value="ECO:0007669"/>
    <property type="project" value="TreeGrafter"/>
</dbReference>
<keyword evidence="25" id="KW-1185">Reference proteome</keyword>
<keyword evidence="7" id="KW-0378">Hydrolase</keyword>
<accession>A0A1B0B2F4</accession>
<dbReference type="InterPro" id="IPR044441">
    <property type="entry name" value="DICER_DSRM"/>
</dbReference>
<dbReference type="InterPro" id="IPR014001">
    <property type="entry name" value="Helicase_ATP-bd"/>
</dbReference>
<feature type="domain" description="PAZ" evidence="20">
    <location>
        <begin position="1229"/>
        <end position="1343"/>
    </location>
</feature>
<evidence type="ECO:0000256" key="4">
    <source>
        <dbReference type="ARBA" id="ARBA00022723"/>
    </source>
</evidence>
<evidence type="ECO:0000256" key="3">
    <source>
        <dbReference type="ARBA" id="ARBA00022722"/>
    </source>
</evidence>
<dbReference type="GO" id="GO:0004530">
    <property type="term" value="F:deoxyribonuclease I activity"/>
    <property type="evidence" value="ECO:0007669"/>
    <property type="project" value="TreeGrafter"/>
</dbReference>
<feature type="domain" description="Helicase C-terminal" evidence="22">
    <location>
        <begin position="742"/>
        <end position="924"/>
    </location>
</feature>
<dbReference type="InterPro" id="IPR006935">
    <property type="entry name" value="Helicase/UvrB_N"/>
</dbReference>
<dbReference type="PROSITE" id="PS51194">
    <property type="entry name" value="HELICASE_CTER"/>
    <property type="match status" value="1"/>
</dbReference>
<dbReference type="Pfam" id="PF03368">
    <property type="entry name" value="Dicer_dimer"/>
    <property type="match status" value="1"/>
</dbReference>
<dbReference type="Gene3D" id="1.10.1520.10">
    <property type="entry name" value="Ribonuclease III domain"/>
    <property type="match status" value="2"/>
</dbReference>
<evidence type="ECO:0000256" key="5">
    <source>
        <dbReference type="ARBA" id="ARBA00022737"/>
    </source>
</evidence>
<dbReference type="SMART" id="SM00487">
    <property type="entry name" value="DEXDc"/>
    <property type="match status" value="1"/>
</dbReference>
<evidence type="ECO:0000256" key="13">
    <source>
        <dbReference type="ARBA" id="ARBA00023158"/>
    </source>
</evidence>
<keyword evidence="9" id="KW-0067">ATP-binding</keyword>
<dbReference type="NCBIfam" id="TIGR00231">
    <property type="entry name" value="small_GTP"/>
    <property type="match status" value="1"/>
</dbReference>
<evidence type="ECO:0000259" key="20">
    <source>
        <dbReference type="PROSITE" id="PS50821"/>
    </source>
</evidence>
<dbReference type="PROSITE" id="PS50137">
    <property type="entry name" value="DS_RBD"/>
    <property type="match status" value="1"/>
</dbReference>
<dbReference type="FunFam" id="3.30.300.20:FF:000032">
    <property type="entry name" value="AGAP010622-PA-like protein"/>
    <property type="match status" value="1"/>
</dbReference>
<dbReference type="CDD" id="cd18034">
    <property type="entry name" value="DEXHc_dicer"/>
    <property type="match status" value="1"/>
</dbReference>
<dbReference type="InterPro" id="IPR000999">
    <property type="entry name" value="RNase_III_dom"/>
</dbReference>
<feature type="region of interest" description="Disordered" evidence="17">
    <location>
        <begin position="1925"/>
        <end position="1953"/>
    </location>
</feature>
<dbReference type="InterPro" id="IPR003100">
    <property type="entry name" value="PAZ_dom"/>
</dbReference>
<dbReference type="Pfam" id="PF20932">
    <property type="entry name" value="Dicer_dsRBD"/>
    <property type="match status" value="1"/>
</dbReference>
<dbReference type="InterPro" id="IPR048513">
    <property type="entry name" value="Dicer_PBD"/>
</dbReference>
<dbReference type="InterPro" id="IPR027417">
    <property type="entry name" value="P-loop_NTPase"/>
</dbReference>
<dbReference type="EMBL" id="JXJN01007622">
    <property type="status" value="NOT_ANNOTATED_CDS"/>
    <property type="molecule type" value="Genomic_DNA"/>
</dbReference>
<evidence type="ECO:0000256" key="12">
    <source>
        <dbReference type="ARBA" id="ARBA00023134"/>
    </source>
</evidence>
<organism evidence="24 25">
    <name type="scientific">Glossina palpalis gambiensis</name>
    <dbReference type="NCBI Taxonomy" id="67801"/>
    <lineage>
        <taxon>Eukaryota</taxon>
        <taxon>Metazoa</taxon>
        <taxon>Ecdysozoa</taxon>
        <taxon>Arthropoda</taxon>
        <taxon>Hexapoda</taxon>
        <taxon>Insecta</taxon>
        <taxon>Pterygota</taxon>
        <taxon>Neoptera</taxon>
        <taxon>Endopterygota</taxon>
        <taxon>Diptera</taxon>
        <taxon>Brachycera</taxon>
        <taxon>Muscomorpha</taxon>
        <taxon>Hippoboscoidea</taxon>
        <taxon>Glossinidae</taxon>
        <taxon>Glossina</taxon>
    </lineage>
</organism>
<dbReference type="GO" id="GO:0004386">
    <property type="term" value="F:helicase activity"/>
    <property type="evidence" value="ECO:0007669"/>
    <property type="project" value="UniProtKB-KW"/>
</dbReference>
<keyword evidence="5" id="KW-0677">Repeat</keyword>
<comment type="cofactor">
    <cofactor evidence="2">
        <name>Mg(2+)</name>
        <dbReference type="ChEBI" id="CHEBI:18420"/>
    </cofactor>
</comment>
<proteinExistence type="inferred from homology"/>
<dbReference type="Pfam" id="PF00636">
    <property type="entry name" value="Ribonuclease_3"/>
    <property type="match status" value="2"/>
</dbReference>
<evidence type="ECO:0000259" key="23">
    <source>
        <dbReference type="PROSITE" id="PS51327"/>
    </source>
</evidence>
<evidence type="ECO:0000256" key="15">
    <source>
        <dbReference type="ARBA" id="ARBA00035116"/>
    </source>
</evidence>
<evidence type="ECO:0000256" key="6">
    <source>
        <dbReference type="ARBA" id="ARBA00022741"/>
    </source>
</evidence>
<dbReference type="FunFam" id="3.40.50.300:FF:000628">
    <property type="entry name" value="Endoribonuclease Dicer"/>
    <property type="match status" value="1"/>
</dbReference>
<evidence type="ECO:0000256" key="16">
    <source>
        <dbReference type="PROSITE-ProRule" id="PRU00657"/>
    </source>
</evidence>
<dbReference type="SUPFAM" id="SSF69065">
    <property type="entry name" value="RNase III domain-like"/>
    <property type="match status" value="2"/>
</dbReference>
<dbReference type="SMART" id="SM00490">
    <property type="entry name" value="HELICc"/>
    <property type="match status" value="1"/>
</dbReference>
<evidence type="ECO:0000256" key="1">
    <source>
        <dbReference type="ARBA" id="ARBA00001936"/>
    </source>
</evidence>
<evidence type="ECO:0000313" key="24">
    <source>
        <dbReference type="EnsemblMetazoa" id="GPPI016760-PA"/>
    </source>
</evidence>
<dbReference type="Gene3D" id="3.30.300.20">
    <property type="match status" value="1"/>
</dbReference>
<dbReference type="GO" id="GO:0005524">
    <property type="term" value="F:ATP binding"/>
    <property type="evidence" value="ECO:0007669"/>
    <property type="project" value="UniProtKB-KW"/>
</dbReference>
<evidence type="ECO:0000259" key="19">
    <source>
        <dbReference type="PROSITE" id="PS50142"/>
    </source>
</evidence>
<dbReference type="PROSITE" id="PS50821">
    <property type="entry name" value="PAZ"/>
    <property type="match status" value="1"/>
</dbReference>
<dbReference type="InterPro" id="IPR001650">
    <property type="entry name" value="Helicase_C-like"/>
</dbReference>
<evidence type="ECO:0000259" key="21">
    <source>
        <dbReference type="PROSITE" id="PS51192"/>
    </source>
</evidence>
<dbReference type="GO" id="GO:0006309">
    <property type="term" value="P:apoptotic DNA fragmentation"/>
    <property type="evidence" value="ECO:0007669"/>
    <property type="project" value="TreeGrafter"/>
</dbReference>
<evidence type="ECO:0000256" key="9">
    <source>
        <dbReference type="ARBA" id="ARBA00022840"/>
    </source>
</evidence>
<evidence type="ECO:0000313" key="25">
    <source>
        <dbReference type="Proteomes" id="UP000092460"/>
    </source>
</evidence>
<feature type="domain" description="RNase III" evidence="19">
    <location>
        <begin position="1531"/>
        <end position="1741"/>
    </location>
</feature>
<dbReference type="Gene3D" id="3.30.160.380">
    <property type="entry name" value="Dicer dimerisation domain"/>
    <property type="match status" value="1"/>
</dbReference>
<dbReference type="SUPFAM" id="SSF52540">
    <property type="entry name" value="P-loop containing nucleoside triphosphate hydrolases"/>
    <property type="match status" value="2"/>
</dbReference>
<dbReference type="EnsemblMetazoa" id="GPPI016760-RA">
    <property type="protein sequence ID" value="GPPI016760-PA"/>
    <property type="gene ID" value="GPPI016760"/>
</dbReference>
<dbReference type="STRING" id="67801.A0A1B0B2F4"/>
<dbReference type="InterPro" id="IPR005225">
    <property type="entry name" value="Small_GTP-bd"/>
</dbReference>
<feature type="domain" description="Dicer dsRNA-binding fold" evidence="23">
    <location>
        <begin position="947"/>
        <end position="1046"/>
    </location>
</feature>
<dbReference type="PROSITE" id="PS51327">
    <property type="entry name" value="DICER_DSRBF"/>
    <property type="match status" value="1"/>
</dbReference>
<dbReference type="PANTHER" id="PTHR14950:SF36">
    <property type="entry name" value="ENDORIBONUCLEASE DCR-2"/>
    <property type="match status" value="1"/>
</dbReference>
<dbReference type="Proteomes" id="UP000092460">
    <property type="component" value="Unassembled WGS sequence"/>
</dbReference>
<dbReference type="InterPro" id="IPR030388">
    <property type="entry name" value="G_ERA_dom"/>
</dbReference>
<dbReference type="Pfam" id="PF20931">
    <property type="entry name" value="Dicer_platform"/>
    <property type="match status" value="1"/>
</dbReference>
<evidence type="ECO:0000256" key="11">
    <source>
        <dbReference type="ARBA" id="ARBA00022884"/>
    </source>
</evidence>
<dbReference type="GO" id="GO:0035194">
    <property type="term" value="P:regulatory ncRNA-mediated post-transcriptional gene silencing"/>
    <property type="evidence" value="ECO:0007669"/>
    <property type="project" value="UniProtKB-ARBA"/>
</dbReference>
<dbReference type="PROSITE" id="PS51192">
    <property type="entry name" value="HELICASE_ATP_BIND_1"/>
    <property type="match status" value="1"/>
</dbReference>
<keyword evidence="6" id="KW-0547">Nucleotide-binding</keyword>
<protein>
    <recommendedName>
        <fullName evidence="26">Dicer-2</fullName>
    </recommendedName>
</protein>
<dbReference type="PANTHER" id="PTHR14950">
    <property type="entry name" value="DICER-RELATED"/>
    <property type="match status" value="1"/>
</dbReference>
<keyword evidence="11 16" id="KW-0694">RNA-binding</keyword>
<feature type="domain" description="DRBM" evidence="18">
    <location>
        <begin position="2058"/>
        <end position="2080"/>
    </location>
</feature>
<keyword evidence="12" id="KW-0342">GTP-binding</keyword>
<reference evidence="25" key="1">
    <citation type="submission" date="2015-01" db="EMBL/GenBank/DDBJ databases">
        <authorList>
            <person name="Aksoy S."/>
            <person name="Warren W."/>
            <person name="Wilson R.K."/>
        </authorList>
    </citation>
    <scope>NUCLEOTIDE SEQUENCE [LARGE SCALE GENOMIC DNA]</scope>
    <source>
        <strain evidence="25">IAEA</strain>
    </source>
</reference>
<evidence type="ECO:0000256" key="7">
    <source>
        <dbReference type="ARBA" id="ARBA00022801"/>
    </source>
</evidence>
<dbReference type="Gene3D" id="3.30.160.20">
    <property type="match status" value="1"/>
</dbReference>
<feature type="domain" description="RNase III" evidence="19">
    <location>
        <begin position="1792"/>
        <end position="1989"/>
    </location>
</feature>
<reference evidence="24" key="2">
    <citation type="submission" date="2020-05" db="UniProtKB">
        <authorList>
            <consortium name="EnsemblMetazoa"/>
        </authorList>
    </citation>
    <scope>IDENTIFICATION</scope>
    <source>
        <strain evidence="24">IAEA</strain>
    </source>
</reference>
<dbReference type="EMBL" id="JXJN01007623">
    <property type="status" value="NOT_ANNOTATED_CDS"/>
    <property type="molecule type" value="Genomic_DNA"/>
</dbReference>
<feature type="compositionally biased region" description="Basic and acidic residues" evidence="17">
    <location>
        <begin position="1942"/>
        <end position="1953"/>
    </location>
</feature>
<dbReference type="GO" id="GO:0031054">
    <property type="term" value="P:pre-miRNA processing"/>
    <property type="evidence" value="ECO:0007669"/>
    <property type="project" value="InterPro"/>
</dbReference>
<sequence length="2083" mass="239065">MKLLRNNLLNVTKFLPVQNPCRLVSKNCNAQAKNVEAASQKSLKVAIIGLPNAGKSTFINHLINRRICPTSCKVHTTRKANKAIYTTEQTQLVFCDTPGLVTENEIKKFKLESSFKSAYRQAVQHADLIAVIHDVSNAWTRKELPFAVVDILKTYPRLPSILIMNKIDALKSKRVTLELIRTLTNDTLLNERTNKKRNNAITKESIPLKKPANDDREVSWSNFSRVFLVSAIIGSGLNDVHNYLIASAKPRRWEYTAENFSDETPENLIVDSVKARLLDYLPQEIPYNLETFLEYYSVENGTIYASVEVLCPTQRIERLICGESNGRLRQITERVTSDLIETFGKAISFTIATRSKETQKKIRPIPSTVAVPAFNCMKARSYQLELVDYVCQRNGIIYLPTGAGKTFVAILALKRLSASLQNPIREGGKRAIFMCNTVELARQQCLEVRKCTNFKVGLYIGERDVDNWSHKKWSEEITENQVLVGTAQIFVDIVNQNLIKLTDISVVIIDECHHATKNHPMHTFLSLFQYVDQSQQPRVIGLTGVLIKGNKFKSIQKALNDLEATFRGKIVTISSKEEFNNVMVYSTKPNERLIAYTSHTPSFRIEGNIQTIIQDCKNAIDRFDIGNVSLKLTKRLAKTQEPNKKKFIKNLLDDFMYQMKDFGLYAASLAIMSIIIECEVKKRQSETTALRNLYRLVITHCENIRHILVKELLSFVDEENDERIDDSKCNTPGVIYNYSSPKLRAFLLTLKNMFADKNAEDINCLVFVERRYTAKCVFYVLVNYLKQTPELKDIIRPQFLVGRQSILYSIESILDSKWNKSAMDQFRSKECNLIVCSNVLEEGIDVQACNYVFVLDELKTFNSYIQTKGRARSKQSFYTIFCENLSKEKVVAQIRSYKETHEEIKQFLSTRLLHCDDPNQDDVDKQFVEPITPFEIPSGARLLATSALVLLHRYCQSLPWDSFGCVMPLFARLPESSTGACAVSLTLPLQSTIKQTIIVGSTDFGDYMPNWKGAKISAAFKACVKLYEEGELNNFLLPVSKTECIAKVSEELFKNWKKHNDDVTLRLVGKSHHRLYERQCPEELHGALPQLGQKSYAYAIQFFTDFDVNPYNAHVVKYLNNKSTYALLLSKKLPLLAEMPLFMSQGKIRVRISNQPREFVVQTNQQLNTLINFHTMIFKDLLQLWKDFLVIDRRNLENSYLIVPLDSSQSIDWQLIESFQSLDPARSYSVIERKQNVYRPENFLDKVVTKWYNKNEDEQFVVVKIRQDLNPLSDFDNNQFKNYVEFYRTRYNINVVDCSQFLLEVKALTKRRNFFINAFGKSTEIKRDRNNILLLPELCHNFQYPGHLWLKALFLPTILHRVYYMLHADSLRLSINRFLGLGIEFSTYLPHPLIVDSSLKRAVDTDGNAIKEGEYRKPKKFPSSLTRKAHTDTLQIHSLDNMEVTWKEYMEPIDYTRNMTDVFPVEIEYYHKFINGLVADIENLHLEDESFFTRSQLDVVKPPLPNATRVTDSERAPLPIEGKHPYDKYHLDILKRSLESNCTLKSAEQYELLAAITTASVNDVFDMERYELLGDAFLKFSASLFLANKYPKWHEGFLTTIKGRMVSNRNLLYCMLEMDICQKICASPFSPSVSWLPPLAAIPGNLLKLFETKELILSNLTARNFYSLQLSKEEIISGVCCPEKLAQFTAACNRSKDVHPDYVGLSVDSDMNPYVYKEALRDKVVADTLEALLGVCVKNYGIHRTFRMLEYFGIVKPDSDIRLHNLLDLQLDSTQLRANTSKREVEGFLINCDKLERNLDYKFRDRAYLLQAITHPSFPTNRLTGCYQELEFIGDAILDMLVTCYIFERYQSMTPGMMTDMRMALVNNITLGCICVRHRFHLFMLYENSALSEAVKTFADFQETQQQRVTDQVRILMEEYRTVESDFEDDSDDDDDDDLCDRDESNEANTSHDDINIKGSYNIAANVDVPKALGDVVEALIAAVYLDSRDLQTTWRVIYGLLENEFIEFSNKLPIDPVRQLTENKGADAKFSKPMQDNDIVMIKCLFNCLDKSMEANGFGSNAKQAKKAAAKAALRILSKHSN</sequence>
<keyword evidence="4" id="KW-0479">Metal-binding</keyword>
<evidence type="ECO:0000259" key="22">
    <source>
        <dbReference type="PROSITE" id="PS51194"/>
    </source>
</evidence>
<dbReference type="SUPFAM" id="SSF54814">
    <property type="entry name" value="Prokaryotic type KH domain (KH-domain type II)"/>
    <property type="match status" value="1"/>
</dbReference>
<dbReference type="InterPro" id="IPR014720">
    <property type="entry name" value="dsRBD_dom"/>
</dbReference>
<dbReference type="GO" id="GO:0046872">
    <property type="term" value="F:metal ion binding"/>
    <property type="evidence" value="ECO:0007669"/>
    <property type="project" value="UniProtKB-KW"/>
</dbReference>
<dbReference type="CDD" id="cd15903">
    <property type="entry name" value="Dicer_PBD"/>
    <property type="match status" value="1"/>
</dbReference>
<dbReference type="GO" id="GO:0005737">
    <property type="term" value="C:cytoplasm"/>
    <property type="evidence" value="ECO:0007669"/>
    <property type="project" value="TreeGrafter"/>
</dbReference>
<dbReference type="Pfam" id="PF02170">
    <property type="entry name" value="PAZ"/>
    <property type="match status" value="1"/>
</dbReference>
<keyword evidence="14" id="KW-0464">Manganese</keyword>
<dbReference type="InterPro" id="IPR006073">
    <property type="entry name" value="GTP-bd"/>
</dbReference>
<evidence type="ECO:0000256" key="8">
    <source>
        <dbReference type="ARBA" id="ARBA00022806"/>
    </source>
</evidence>
<dbReference type="InterPro" id="IPR005034">
    <property type="entry name" value="Dicer_dimerisation"/>
</dbReference>
<dbReference type="GO" id="GO:0003723">
    <property type="term" value="F:RNA binding"/>
    <property type="evidence" value="ECO:0007669"/>
    <property type="project" value="UniProtKB-UniRule"/>
</dbReference>
<dbReference type="InterPro" id="IPR048512">
    <property type="entry name" value="Dicer_platform"/>
</dbReference>
<evidence type="ECO:0000256" key="10">
    <source>
        <dbReference type="ARBA" id="ARBA00022842"/>
    </source>
</evidence>
<dbReference type="SUPFAM" id="SSF54768">
    <property type="entry name" value="dsRNA-binding domain-like"/>
    <property type="match status" value="1"/>
</dbReference>
<name>A0A1B0B2F4_9MUSC</name>
<dbReference type="Pfam" id="PF01926">
    <property type="entry name" value="MMR_HSR1"/>
    <property type="match status" value="1"/>
</dbReference>
<evidence type="ECO:0000259" key="18">
    <source>
        <dbReference type="PROSITE" id="PS50137"/>
    </source>
</evidence>
<evidence type="ECO:0000256" key="14">
    <source>
        <dbReference type="ARBA" id="ARBA00023211"/>
    </source>
</evidence>
<dbReference type="InterPro" id="IPR009019">
    <property type="entry name" value="KH_sf_prok-type"/>
</dbReference>
<dbReference type="CDD" id="cd04163">
    <property type="entry name" value="Era"/>
    <property type="match status" value="1"/>
</dbReference>
<dbReference type="GO" id="GO:0030422">
    <property type="term" value="P:siRNA processing"/>
    <property type="evidence" value="ECO:0007669"/>
    <property type="project" value="InterPro"/>
</dbReference>
<keyword evidence="3" id="KW-0540">Nuclease</keyword>
<dbReference type="InterPro" id="IPR036389">
    <property type="entry name" value="RNase_III_sf"/>
</dbReference>
<feature type="compositionally biased region" description="Acidic residues" evidence="17">
    <location>
        <begin position="1925"/>
        <end position="1941"/>
    </location>
</feature>
<dbReference type="GO" id="GO:0005525">
    <property type="term" value="F:GTP binding"/>
    <property type="evidence" value="ECO:0007669"/>
    <property type="project" value="UniProtKB-KW"/>
</dbReference>
<feature type="domain" description="Helicase ATP-binding" evidence="21">
    <location>
        <begin position="386"/>
        <end position="564"/>
    </location>
</feature>
<keyword evidence="13" id="KW-0943">RNA-mediated gene silencing</keyword>
<dbReference type="VEuPathDB" id="VectorBase:GPPI016760"/>
<dbReference type="CDD" id="cd00593">
    <property type="entry name" value="RIBOc"/>
    <property type="match status" value="2"/>
</dbReference>
<dbReference type="InterPro" id="IPR015946">
    <property type="entry name" value="KH_dom-like_a/b"/>
</dbReference>
<dbReference type="Gene3D" id="2.170.260.10">
    <property type="entry name" value="paz domain"/>
    <property type="match status" value="1"/>
</dbReference>
<dbReference type="InterPro" id="IPR038248">
    <property type="entry name" value="Dicer_dimer_sf"/>
</dbReference>
<keyword evidence="10" id="KW-0460">Magnesium</keyword>
<evidence type="ECO:0000256" key="17">
    <source>
        <dbReference type="SAM" id="MobiDB-lite"/>
    </source>
</evidence>
<keyword evidence="8" id="KW-0347">Helicase</keyword>
<dbReference type="GO" id="GO:0003677">
    <property type="term" value="F:DNA binding"/>
    <property type="evidence" value="ECO:0007669"/>
    <property type="project" value="InterPro"/>
</dbReference>